<dbReference type="NCBIfam" id="TIGR02532">
    <property type="entry name" value="IV_pilin_GFxxxE"/>
    <property type="match status" value="1"/>
</dbReference>
<evidence type="ECO:0000313" key="2">
    <source>
        <dbReference type="EMBL" id="QKF67998.1"/>
    </source>
</evidence>
<dbReference type="InterPro" id="IPR012902">
    <property type="entry name" value="N_methyl_site"/>
</dbReference>
<evidence type="ECO:0000313" key="3">
    <source>
        <dbReference type="Proteomes" id="UP000503482"/>
    </source>
</evidence>
<dbReference type="AlphaFoldDB" id="A0AAE7B9P5"/>
<evidence type="ECO:0000256" key="1">
    <source>
        <dbReference type="SAM" id="Phobius"/>
    </source>
</evidence>
<dbReference type="Pfam" id="PF07963">
    <property type="entry name" value="N_methyl"/>
    <property type="match status" value="1"/>
</dbReference>
<reference evidence="2 3" key="1">
    <citation type="submission" date="2020-05" db="EMBL/GenBank/DDBJ databases">
        <title>Complete genome sequencing of Campylobacter and Arcobacter type strains.</title>
        <authorList>
            <person name="Miller W.G."/>
            <person name="Yee E."/>
        </authorList>
    </citation>
    <scope>NUCLEOTIDE SEQUENCE [LARGE SCALE GENOMIC DNA]</scope>
    <source>
        <strain evidence="2 3">LMG 26156</strain>
    </source>
</reference>
<keyword evidence="1" id="KW-0472">Membrane</keyword>
<dbReference type="Proteomes" id="UP000503482">
    <property type="component" value="Chromosome"/>
</dbReference>
<proteinExistence type="predicted"/>
<dbReference type="KEGG" id="avp:AVENP_2494"/>
<accession>A0AAE7B9P5</accession>
<dbReference type="EMBL" id="CP053840">
    <property type="protein sequence ID" value="QKF67998.1"/>
    <property type="molecule type" value="Genomic_DNA"/>
</dbReference>
<feature type="transmembrane region" description="Helical" evidence="1">
    <location>
        <begin position="7"/>
        <end position="25"/>
    </location>
</feature>
<keyword evidence="1" id="KW-0812">Transmembrane</keyword>
<sequence>MKKSFTLLELLISIALFSIIVVFLYKTIDQTKHSNNLFSNKEQALKESNHLHNIFLEDFGESSNITISYDKNKNTIVKIVTNNTYHNAFFNNITYLINSSKKLVRIESYQAFNELQPMTLDFEANSYIDILLENIEFFELKSTGVNYNIVLKQKDKNRVSYNAYKLGLKN</sequence>
<keyword evidence="1" id="KW-1133">Transmembrane helix</keyword>
<keyword evidence="3" id="KW-1185">Reference proteome</keyword>
<organism evidence="2 3">
    <name type="scientific">Arcobacter venerupis</name>
    <dbReference type="NCBI Taxonomy" id="1054033"/>
    <lineage>
        <taxon>Bacteria</taxon>
        <taxon>Pseudomonadati</taxon>
        <taxon>Campylobacterota</taxon>
        <taxon>Epsilonproteobacteria</taxon>
        <taxon>Campylobacterales</taxon>
        <taxon>Arcobacteraceae</taxon>
        <taxon>Arcobacter</taxon>
    </lineage>
</organism>
<protein>
    <submittedName>
        <fullName evidence="2">Type II secretion/transformation system, J protein</fullName>
    </submittedName>
</protein>
<gene>
    <name evidence="2" type="ORF">AVENP_2494</name>
</gene>
<name>A0AAE7B9P5_9BACT</name>
<dbReference type="RefSeq" id="WP_128360199.1">
    <property type="nucleotide sequence ID" value="NZ_CP053840.1"/>
</dbReference>